<feature type="region of interest" description="Disordered" evidence="1">
    <location>
        <begin position="23"/>
        <end position="55"/>
    </location>
</feature>
<gene>
    <name evidence="2" type="ORF">LEP1GSC172_3687</name>
</gene>
<dbReference type="Proteomes" id="UP000012112">
    <property type="component" value="Unassembled WGS sequence"/>
</dbReference>
<protein>
    <submittedName>
        <fullName evidence="2">Uncharacterized protein</fullName>
    </submittedName>
</protein>
<dbReference type="EMBL" id="AKWD02000029">
    <property type="protein sequence ID" value="EMO54112.1"/>
    <property type="molecule type" value="Genomic_DNA"/>
</dbReference>
<dbReference type="AlphaFoldDB" id="M6V9L4"/>
<accession>M6V9L4</accession>
<organism evidence="2 3">
    <name type="scientific">Leptospira noguchii</name>
    <dbReference type="NCBI Taxonomy" id="28182"/>
    <lineage>
        <taxon>Bacteria</taxon>
        <taxon>Pseudomonadati</taxon>
        <taxon>Spirochaetota</taxon>
        <taxon>Spirochaetia</taxon>
        <taxon>Leptospirales</taxon>
        <taxon>Leptospiraceae</taxon>
        <taxon>Leptospira</taxon>
    </lineage>
</organism>
<sequence>MIPNWLKDILIVSIHFLFKPRKKHDASHGQSTKSKKFQSTSFLNQGRNKARHKLI</sequence>
<proteinExistence type="predicted"/>
<evidence type="ECO:0000313" key="2">
    <source>
        <dbReference type="EMBL" id="EMO54112.1"/>
    </source>
</evidence>
<evidence type="ECO:0000256" key="1">
    <source>
        <dbReference type="SAM" id="MobiDB-lite"/>
    </source>
</evidence>
<reference evidence="2 3" key="1">
    <citation type="submission" date="2013-01" db="EMBL/GenBank/DDBJ databases">
        <authorList>
            <person name="Harkins D.M."/>
            <person name="Durkin A.S."/>
            <person name="Brinkac L.M."/>
            <person name="Haft D.H."/>
            <person name="Selengut J.D."/>
            <person name="Sanka R."/>
            <person name="DePew J."/>
            <person name="Purushe J."/>
            <person name="Matthias M.A."/>
            <person name="Vinetz J.M."/>
            <person name="Sutton G.G."/>
            <person name="Nierman W.C."/>
            <person name="Fouts D.E."/>
        </authorList>
    </citation>
    <scope>NUCLEOTIDE SEQUENCE [LARGE SCALE GENOMIC DNA]</scope>
    <source>
        <strain evidence="2 3">HAI1536</strain>
    </source>
</reference>
<evidence type="ECO:0000313" key="3">
    <source>
        <dbReference type="Proteomes" id="UP000012112"/>
    </source>
</evidence>
<name>M6V9L4_9LEPT</name>
<comment type="caution">
    <text evidence="2">The sequence shown here is derived from an EMBL/GenBank/DDBJ whole genome shotgun (WGS) entry which is preliminary data.</text>
</comment>